<keyword evidence="3" id="KW-0804">Transcription</keyword>
<dbReference type="SUPFAM" id="SSF57701">
    <property type="entry name" value="Zn2/Cys6 DNA-binding domain"/>
    <property type="match status" value="1"/>
</dbReference>
<dbReference type="AlphaFoldDB" id="A0A6A6X7G1"/>
<dbReference type="InterPro" id="IPR036864">
    <property type="entry name" value="Zn2-C6_fun-type_DNA-bd_sf"/>
</dbReference>
<evidence type="ECO:0000256" key="5">
    <source>
        <dbReference type="SAM" id="Coils"/>
    </source>
</evidence>
<evidence type="ECO:0000256" key="2">
    <source>
        <dbReference type="ARBA" id="ARBA00023015"/>
    </source>
</evidence>
<feature type="compositionally biased region" description="Low complexity" evidence="6">
    <location>
        <begin position="760"/>
        <end position="775"/>
    </location>
</feature>
<dbReference type="Pfam" id="PF26647">
    <property type="entry name" value="zf_Tbcl_3"/>
    <property type="match status" value="1"/>
</dbReference>
<feature type="compositionally biased region" description="Polar residues" evidence="6">
    <location>
        <begin position="579"/>
        <end position="605"/>
    </location>
</feature>
<gene>
    <name evidence="9" type="ORF">K505DRAFT_326280</name>
</gene>
<evidence type="ECO:0000256" key="4">
    <source>
        <dbReference type="ARBA" id="ARBA00023242"/>
    </source>
</evidence>
<keyword evidence="2" id="KW-0805">Transcription regulation</keyword>
<evidence type="ECO:0000313" key="9">
    <source>
        <dbReference type="EMBL" id="KAF2792289.1"/>
    </source>
</evidence>
<dbReference type="PANTHER" id="PTHR13859">
    <property type="entry name" value="ATROPHIN-RELATED"/>
    <property type="match status" value="1"/>
</dbReference>
<sequence length="1085" mass="120867">MTASKASKASKAIKVEDSPESPATFSPAQVLAPSSTPPPTAPPIIVDPKDPEGFLRRCCGHNKKTKVRCSVTIGKNAKSSHPTYLPTCHTHKDQQSFAGRCQFIQTDGERCGRLFRWTPPYFQLCEDHQGHPDTPCHFMTLPLELRQLIFRYLLPAQPIGSSSSPLHNAAPFSPLPMTGQPVGPALRRSGGRSVFSPCSDEKVFPFPIVDLYLVSQQIHAEVKDLLYSSIPFRIDIRKDGTFMCGRRLLEPRRADGSAHFAIDDAETTARRFTSTFDFAAVKNYDVDILVENWADENHNHGAQTWDEEVEIYDIRDYVGVVISGILGKSRDLCRLNVRLGLAKFQWDKEQLLANTKCLVGPFERLRNVRQPKLCGVFNGLIRANFMVNVPSSPGTGGNADRSLPKDKFSLCSVPRLPTHIVLMGPGDPEFDAYKKEWEGWAGKTAETLPRKPPIRAMFTDFKQFYTRLSALVPDVMQRHGKKAFLHRARVARENENVEAFRHLRNELIEYWYLHLEQEEQKKNLMSLLLGRMLDSDIYPSDEADSISPRGSSSTSSKCMAVGKFPTQSNLEKNAHKTSAGHTEQIQQGRCNPTQASPSGTASPQQLLDNQTMSLNPSHKTASEMKAQLMYEERVQTIANLRLRQELRVHIHAREQAEARAKAQLQAQLQAEARQQAQEQAEAQLQAQEQAEAQLQAQEQAGAQLEAQVHQPASNPAIAQPQAITILHMPGQQTMRPTVLNSNDTSSTSSSMVAFPHPTRSSSLSSSASPGSYGRSMGHQAPKNTQYSTPCLRCQRSEVKCINQGVNSICLLCESSGAECEYPPSAISETAGWQATNSMLSPVEPLQDWMTEAWDSQHHQLSLLRQQKQQRQHHLQNLQQLHTQQQQQQQQLQQQQQQQQQLQLQHDLHPINHAYLIMPNGDMQNTFPTYTTSDQDTNVQILSDSSATVSPASMHSILPSQPLNFNPQNGGSTANRSWIQPNNPYTHSQDQVHGYSNGNGNGNHRLPDINATQPSKKRRIDSAMSGMDGMPNGNGNDVAMADIGKYQGMDMDGRSYGQSPVGYVGKGKGKARAIDMEQPRKIVWLN</sequence>
<dbReference type="GO" id="GO:0003714">
    <property type="term" value="F:transcription corepressor activity"/>
    <property type="evidence" value="ECO:0007669"/>
    <property type="project" value="TreeGrafter"/>
</dbReference>
<feature type="region of interest" description="Disordered" evidence="6">
    <location>
        <begin position="566"/>
        <end position="605"/>
    </location>
</feature>
<dbReference type="InterPro" id="IPR058251">
    <property type="entry name" value="zf_Tbcl_3"/>
</dbReference>
<reference evidence="9" key="1">
    <citation type="journal article" date="2020" name="Stud. Mycol.">
        <title>101 Dothideomycetes genomes: a test case for predicting lifestyles and emergence of pathogens.</title>
        <authorList>
            <person name="Haridas S."/>
            <person name="Albert R."/>
            <person name="Binder M."/>
            <person name="Bloem J."/>
            <person name="Labutti K."/>
            <person name="Salamov A."/>
            <person name="Andreopoulos B."/>
            <person name="Baker S."/>
            <person name="Barry K."/>
            <person name="Bills G."/>
            <person name="Bluhm B."/>
            <person name="Cannon C."/>
            <person name="Castanera R."/>
            <person name="Culley D."/>
            <person name="Daum C."/>
            <person name="Ezra D."/>
            <person name="Gonzalez J."/>
            <person name="Henrissat B."/>
            <person name="Kuo A."/>
            <person name="Liang C."/>
            <person name="Lipzen A."/>
            <person name="Lutzoni F."/>
            <person name="Magnuson J."/>
            <person name="Mondo S."/>
            <person name="Nolan M."/>
            <person name="Ohm R."/>
            <person name="Pangilinan J."/>
            <person name="Park H.-J."/>
            <person name="Ramirez L."/>
            <person name="Alfaro M."/>
            <person name="Sun H."/>
            <person name="Tritt A."/>
            <person name="Yoshinaga Y."/>
            <person name="Zwiers L.-H."/>
            <person name="Turgeon B."/>
            <person name="Goodwin S."/>
            <person name="Spatafora J."/>
            <person name="Crous P."/>
            <person name="Grigoriev I."/>
        </authorList>
    </citation>
    <scope>NUCLEOTIDE SEQUENCE</scope>
    <source>
        <strain evidence="9">CBS 109.77</strain>
    </source>
</reference>
<feature type="coiled-coil region" evidence="5">
    <location>
        <begin position="863"/>
        <end position="904"/>
    </location>
</feature>
<keyword evidence="10" id="KW-1185">Reference proteome</keyword>
<dbReference type="EMBL" id="MU001977">
    <property type="protein sequence ID" value="KAF2792289.1"/>
    <property type="molecule type" value="Genomic_DNA"/>
</dbReference>
<protein>
    <recommendedName>
        <fullName evidence="11">Zn(2)-C6 fungal-type domain-containing protein</fullName>
    </recommendedName>
</protein>
<evidence type="ECO:0008006" key="11">
    <source>
        <dbReference type="Google" id="ProtNLM"/>
    </source>
</evidence>
<dbReference type="PANTHER" id="PTHR13859:SF11">
    <property type="entry name" value="GRUNGE, ISOFORM J"/>
    <property type="match status" value="1"/>
</dbReference>
<feature type="region of interest" description="Disordered" evidence="6">
    <location>
        <begin position="734"/>
        <end position="787"/>
    </location>
</feature>
<proteinExistence type="predicted"/>
<evidence type="ECO:0000259" key="7">
    <source>
        <dbReference type="Pfam" id="PF26647"/>
    </source>
</evidence>
<feature type="compositionally biased region" description="Low complexity" evidence="6">
    <location>
        <begin position="740"/>
        <end position="750"/>
    </location>
</feature>
<dbReference type="GO" id="GO:0008270">
    <property type="term" value="F:zinc ion binding"/>
    <property type="evidence" value="ECO:0007669"/>
    <property type="project" value="InterPro"/>
</dbReference>
<accession>A0A6A6X7G1</accession>
<dbReference type="InterPro" id="IPR058252">
    <property type="entry name" value="zf_Tbcl_4"/>
</dbReference>
<feature type="domain" description="Probable treble clef zinc finger fungi" evidence="8">
    <location>
        <begin position="98"/>
        <end position="132"/>
    </location>
</feature>
<evidence type="ECO:0000313" key="10">
    <source>
        <dbReference type="Proteomes" id="UP000799757"/>
    </source>
</evidence>
<evidence type="ECO:0000259" key="8">
    <source>
        <dbReference type="Pfam" id="PF26648"/>
    </source>
</evidence>
<evidence type="ECO:0000256" key="1">
    <source>
        <dbReference type="ARBA" id="ARBA00004123"/>
    </source>
</evidence>
<feature type="compositionally biased region" description="Low complexity" evidence="6">
    <location>
        <begin position="1"/>
        <end position="12"/>
    </location>
</feature>
<dbReference type="Pfam" id="PF26648">
    <property type="entry name" value="zf_Tbcl_4"/>
    <property type="match status" value="1"/>
</dbReference>
<dbReference type="OrthoDB" id="5600002at2759"/>
<name>A0A6A6X7G1_9PLEO</name>
<feature type="region of interest" description="Disordered" evidence="6">
    <location>
        <begin position="1"/>
        <end position="42"/>
    </location>
</feature>
<evidence type="ECO:0000256" key="6">
    <source>
        <dbReference type="SAM" id="MobiDB-lite"/>
    </source>
</evidence>
<feature type="region of interest" description="Disordered" evidence="6">
    <location>
        <begin position="984"/>
        <end position="1015"/>
    </location>
</feature>
<evidence type="ECO:0000256" key="3">
    <source>
        <dbReference type="ARBA" id="ARBA00023163"/>
    </source>
</evidence>
<feature type="compositionally biased region" description="Polar residues" evidence="6">
    <location>
        <begin position="984"/>
        <end position="995"/>
    </location>
</feature>
<feature type="coiled-coil region" evidence="5">
    <location>
        <begin position="659"/>
        <end position="707"/>
    </location>
</feature>
<keyword evidence="5" id="KW-0175">Coiled coil</keyword>
<feature type="domain" description="Probable treble clef zinc finger" evidence="7">
    <location>
        <begin position="53"/>
        <end position="97"/>
    </location>
</feature>
<keyword evidence="4" id="KW-0539">Nucleus</keyword>
<dbReference type="GO" id="GO:0005634">
    <property type="term" value="C:nucleus"/>
    <property type="evidence" value="ECO:0007669"/>
    <property type="project" value="UniProtKB-SubCell"/>
</dbReference>
<organism evidence="9 10">
    <name type="scientific">Melanomma pulvis-pyrius CBS 109.77</name>
    <dbReference type="NCBI Taxonomy" id="1314802"/>
    <lineage>
        <taxon>Eukaryota</taxon>
        <taxon>Fungi</taxon>
        <taxon>Dikarya</taxon>
        <taxon>Ascomycota</taxon>
        <taxon>Pezizomycotina</taxon>
        <taxon>Dothideomycetes</taxon>
        <taxon>Pleosporomycetidae</taxon>
        <taxon>Pleosporales</taxon>
        <taxon>Melanommataceae</taxon>
        <taxon>Melanomma</taxon>
    </lineage>
</organism>
<comment type="subcellular location">
    <subcellularLocation>
        <location evidence="1">Nucleus</location>
    </subcellularLocation>
</comment>
<dbReference type="GO" id="GO:0000981">
    <property type="term" value="F:DNA-binding transcription factor activity, RNA polymerase II-specific"/>
    <property type="evidence" value="ECO:0007669"/>
    <property type="project" value="InterPro"/>
</dbReference>
<dbReference type="Proteomes" id="UP000799757">
    <property type="component" value="Unassembled WGS sequence"/>
</dbReference>